<dbReference type="PANTHER" id="PTHR36221">
    <property type="entry name" value="DUF742 DOMAIN-CONTAINING PROTEIN"/>
    <property type="match status" value="1"/>
</dbReference>
<evidence type="ECO:0000313" key="3">
    <source>
        <dbReference type="Proteomes" id="UP000295560"/>
    </source>
</evidence>
<dbReference type="PANTHER" id="PTHR36221:SF1">
    <property type="entry name" value="DUF742 DOMAIN-CONTAINING PROTEIN"/>
    <property type="match status" value="1"/>
</dbReference>
<feature type="compositionally biased region" description="Basic and acidic residues" evidence="1">
    <location>
        <begin position="93"/>
        <end position="102"/>
    </location>
</feature>
<dbReference type="InterPro" id="IPR007995">
    <property type="entry name" value="DUF742"/>
</dbReference>
<accession>A0A4R1HQH2</accession>
<dbReference type="EMBL" id="SMFZ01000002">
    <property type="protein sequence ID" value="TCK22975.1"/>
    <property type="molecule type" value="Genomic_DNA"/>
</dbReference>
<protein>
    <submittedName>
        <fullName evidence="2">Uncharacterized protein DUF742</fullName>
    </submittedName>
</protein>
<dbReference type="AlphaFoldDB" id="A0A4R1HQH2"/>
<dbReference type="Pfam" id="PF05331">
    <property type="entry name" value="DUF742"/>
    <property type="match status" value="1"/>
</dbReference>
<keyword evidence="3" id="KW-1185">Reference proteome</keyword>
<feature type="region of interest" description="Disordered" evidence="1">
    <location>
        <begin position="1"/>
        <end position="102"/>
    </location>
</feature>
<name>A0A4R1HQH2_PSEEN</name>
<reference evidence="2 3" key="1">
    <citation type="submission" date="2019-03" db="EMBL/GenBank/DDBJ databases">
        <title>Sequencing the genomes of 1000 actinobacteria strains.</title>
        <authorList>
            <person name="Klenk H.-P."/>
        </authorList>
    </citation>
    <scope>NUCLEOTIDE SEQUENCE [LARGE SCALE GENOMIC DNA]</scope>
    <source>
        <strain evidence="2 3">DSM 44969</strain>
    </source>
</reference>
<proteinExistence type="predicted"/>
<dbReference type="RefSeq" id="WP_132432200.1">
    <property type="nucleotide sequence ID" value="NZ_SMFZ01000002.1"/>
</dbReference>
<dbReference type="Proteomes" id="UP000295560">
    <property type="component" value="Unassembled WGS sequence"/>
</dbReference>
<dbReference type="OrthoDB" id="4244884at2"/>
<evidence type="ECO:0000313" key="2">
    <source>
        <dbReference type="EMBL" id="TCK22975.1"/>
    </source>
</evidence>
<sequence length="214" mass="22659">MGRPETGRTGARFGAPARRARHDPDPDAPHGVPVEEPQATTGSTVDDASADDVGLTGARFGGRGRKSRKERLAEKQQAAQLPAPEPEPEPEEDRPTAELPRIVEEPAVAIAARPYVLTGGRTKVRAELRIETMVSATGPAAGEYGERHTVITLCANPRSVSEVAALTGVPLGVARVLIDDLAIEGRLRVHLGVDPNGGPDMALLDRVLSGLRRL</sequence>
<gene>
    <name evidence="2" type="ORF">EV378_6986</name>
</gene>
<evidence type="ECO:0000256" key="1">
    <source>
        <dbReference type="SAM" id="MobiDB-lite"/>
    </source>
</evidence>
<feature type="compositionally biased region" description="Low complexity" evidence="1">
    <location>
        <begin position="7"/>
        <end position="17"/>
    </location>
</feature>
<comment type="caution">
    <text evidence="2">The sequence shown here is derived from an EMBL/GenBank/DDBJ whole genome shotgun (WGS) entry which is preliminary data.</text>
</comment>
<organism evidence="2 3">
    <name type="scientific">Pseudonocardia endophytica</name>
    <dbReference type="NCBI Taxonomy" id="401976"/>
    <lineage>
        <taxon>Bacteria</taxon>
        <taxon>Bacillati</taxon>
        <taxon>Actinomycetota</taxon>
        <taxon>Actinomycetes</taxon>
        <taxon>Pseudonocardiales</taxon>
        <taxon>Pseudonocardiaceae</taxon>
        <taxon>Pseudonocardia</taxon>
    </lineage>
</organism>